<gene>
    <name evidence="2" type="ORF">NARC_160059</name>
</gene>
<dbReference type="AlphaFoldDB" id="A0A557SRW1"/>
<proteinExistence type="predicted"/>
<reference evidence="2 3" key="1">
    <citation type="journal article" date="2019" name="Front. Microbiol.">
        <title>Ammonia Oxidation by the Arctic Terrestrial Thaumarchaeote Candidatus Nitrosocosmicus arcticus Is Stimulated by Increasing Temperatures.</title>
        <authorList>
            <person name="Alves R.J.E."/>
            <person name="Kerou M."/>
            <person name="Zappe A."/>
            <person name="Bittner R."/>
            <person name="Abby S.S."/>
            <person name="Schmidt H.A."/>
            <person name="Pfeifer K."/>
            <person name="Schleper C."/>
        </authorList>
    </citation>
    <scope>NUCLEOTIDE SEQUENCE [LARGE SCALE GENOMIC DNA]</scope>
    <source>
        <strain evidence="2 3">Kfb</strain>
    </source>
</reference>
<keyword evidence="1" id="KW-0812">Transmembrane</keyword>
<dbReference type="EMBL" id="VOAH01000016">
    <property type="protein sequence ID" value="TVP39346.1"/>
    <property type="molecule type" value="Genomic_DNA"/>
</dbReference>
<keyword evidence="3" id="KW-1185">Reference proteome</keyword>
<evidence type="ECO:0000313" key="2">
    <source>
        <dbReference type="EMBL" id="TVP39346.1"/>
    </source>
</evidence>
<evidence type="ECO:0000313" key="3">
    <source>
        <dbReference type="Proteomes" id="UP000315289"/>
    </source>
</evidence>
<keyword evidence="1" id="KW-1133">Transmembrane helix</keyword>
<name>A0A557SRW1_9ARCH</name>
<protein>
    <submittedName>
        <fullName evidence="2">Uncharacterized protein</fullName>
    </submittedName>
</protein>
<feature type="transmembrane region" description="Helical" evidence="1">
    <location>
        <begin position="15"/>
        <end position="33"/>
    </location>
</feature>
<comment type="caution">
    <text evidence="2">The sequence shown here is derived from an EMBL/GenBank/DDBJ whole genome shotgun (WGS) entry which is preliminary data.</text>
</comment>
<accession>A0A557SRW1</accession>
<dbReference type="RefSeq" id="WP_144734024.1">
    <property type="nucleotide sequence ID" value="NZ_ML675591.1"/>
</dbReference>
<organism evidence="2 3">
    <name type="scientific">Candidatus Nitrosocosmicus arcticus</name>
    <dbReference type="NCBI Taxonomy" id="2035267"/>
    <lineage>
        <taxon>Archaea</taxon>
        <taxon>Nitrososphaerota</taxon>
        <taxon>Nitrososphaeria</taxon>
        <taxon>Nitrososphaerales</taxon>
        <taxon>Nitrososphaeraceae</taxon>
        <taxon>Candidatus Nitrosocosmicus</taxon>
    </lineage>
</organism>
<dbReference type="Proteomes" id="UP000315289">
    <property type="component" value="Unassembled WGS sequence"/>
</dbReference>
<keyword evidence="1" id="KW-0472">Membrane</keyword>
<sequence>MENNHKSQNTGNSDFWSGLLALAKGAVGVWIIIKDNGNNSFGNNDIVKNKAIAKIPFSISGEIFKTVGEQRTR</sequence>
<evidence type="ECO:0000256" key="1">
    <source>
        <dbReference type="SAM" id="Phobius"/>
    </source>
</evidence>